<dbReference type="PANTHER" id="PTHR31580:SF49">
    <property type="entry name" value="FILAMENT-LIKE PLANT PROTEIN 3"/>
    <property type="match status" value="1"/>
</dbReference>
<dbReference type="AlphaFoldDB" id="A0A2Z7CRX7"/>
<keyword evidence="6" id="KW-1185">Reference proteome</keyword>
<organism evidence="5 6">
    <name type="scientific">Dorcoceras hygrometricum</name>
    <dbReference type="NCBI Taxonomy" id="472368"/>
    <lineage>
        <taxon>Eukaryota</taxon>
        <taxon>Viridiplantae</taxon>
        <taxon>Streptophyta</taxon>
        <taxon>Embryophyta</taxon>
        <taxon>Tracheophyta</taxon>
        <taxon>Spermatophyta</taxon>
        <taxon>Magnoliopsida</taxon>
        <taxon>eudicotyledons</taxon>
        <taxon>Gunneridae</taxon>
        <taxon>Pentapetalae</taxon>
        <taxon>asterids</taxon>
        <taxon>lamiids</taxon>
        <taxon>Lamiales</taxon>
        <taxon>Gesneriaceae</taxon>
        <taxon>Didymocarpoideae</taxon>
        <taxon>Trichosporeae</taxon>
        <taxon>Loxocarpinae</taxon>
        <taxon>Dorcoceras</taxon>
    </lineage>
</organism>
<dbReference type="InterPro" id="IPR008587">
    <property type="entry name" value="FPP_plant"/>
</dbReference>
<gene>
    <name evidence="5" type="ORF">F511_12855</name>
</gene>
<dbReference type="EMBL" id="KQ995246">
    <property type="protein sequence ID" value="KZV47586.1"/>
    <property type="molecule type" value="Genomic_DNA"/>
</dbReference>
<evidence type="ECO:0000256" key="4">
    <source>
        <dbReference type="SAM" id="MobiDB-lite"/>
    </source>
</evidence>
<dbReference type="Proteomes" id="UP000250235">
    <property type="component" value="Unassembled WGS sequence"/>
</dbReference>
<feature type="coiled-coil region" evidence="3">
    <location>
        <begin position="109"/>
        <end position="222"/>
    </location>
</feature>
<evidence type="ECO:0000313" key="6">
    <source>
        <dbReference type="Proteomes" id="UP000250235"/>
    </source>
</evidence>
<keyword evidence="2 3" id="KW-0175">Coiled coil</keyword>
<reference evidence="5 6" key="1">
    <citation type="journal article" date="2015" name="Proc. Natl. Acad. Sci. U.S.A.">
        <title>The resurrection genome of Boea hygrometrica: A blueprint for survival of dehydration.</title>
        <authorList>
            <person name="Xiao L."/>
            <person name="Yang G."/>
            <person name="Zhang L."/>
            <person name="Yang X."/>
            <person name="Zhao S."/>
            <person name="Ji Z."/>
            <person name="Zhou Q."/>
            <person name="Hu M."/>
            <person name="Wang Y."/>
            <person name="Chen M."/>
            <person name="Xu Y."/>
            <person name="Jin H."/>
            <person name="Xiao X."/>
            <person name="Hu G."/>
            <person name="Bao F."/>
            <person name="Hu Y."/>
            <person name="Wan P."/>
            <person name="Li L."/>
            <person name="Deng X."/>
            <person name="Kuang T."/>
            <person name="Xiang C."/>
            <person name="Zhu J.K."/>
            <person name="Oliver M.J."/>
            <person name="He Y."/>
        </authorList>
    </citation>
    <scope>NUCLEOTIDE SEQUENCE [LARGE SCALE GENOMIC DNA]</scope>
    <source>
        <strain evidence="6">cv. XS01</strain>
    </source>
</reference>
<accession>A0A2Z7CRX7</accession>
<name>A0A2Z7CRX7_9LAMI</name>
<evidence type="ECO:0000256" key="2">
    <source>
        <dbReference type="ARBA" id="ARBA00023054"/>
    </source>
</evidence>
<sequence>MDRRNWLWRRKSSERSPSGETESPGSLSSHSERFSDDQVNLFFFISIQTSNHNSQSPEITSKVISGDEEQDASLETQSEKLSEALLDIRAKEDLVKQHAKVAEEAVAGWERAENEVLILKKQNEVLTQKNLILEGRIGHLDGALKECLRQLRQAREDQEEKIYDAIAKKSREWELTRSELENQIAKLHSQLPNAKLDACSNLEALEKENSILKLNLLSKDRELALRTSERDLSALAAESASKQHLESIKKVSKLEAECRKLKVVTQRSTLVKDHRSLSASSVYAESLTDSQSDGGERLPVYESRSSKMDGLESIDDDSCQKSPWESALVVGQIYTNRTLERSLVNPSVEIDLMNDFLEMERILASPETQSVGDHPCTVVNDREDHMKIELEAMINWTAKLEEKFQKMGSEKINLEMALTECQIQLKKSEDQLKETEAKLVDMSTQLTAANQDKIAVQKEVTILKEKLNNSTRLLDEAKVHASQVRNQLMDSNQAKRLVLVELENANKTKAEAESQLKVLKLELDEAKVDALQVRNQLIDSYQEKRLVLVELESANVRKTEAEEQLKVVKLELETLRSNNFSLEKEVEEERKLSSDSISKCKKLENEMSRMAMESKLQSSAIVEEFRINQDKELEVAASKFADCQNTITSIGRQLKYLASIDDFLFDSDKKTVEVL</sequence>
<protein>
    <submittedName>
        <fullName evidence="5">Filament-like plant protein 3</fullName>
    </submittedName>
</protein>
<feature type="compositionally biased region" description="Polar residues" evidence="4">
    <location>
        <begin position="15"/>
        <end position="29"/>
    </location>
</feature>
<evidence type="ECO:0000256" key="1">
    <source>
        <dbReference type="ARBA" id="ARBA00005921"/>
    </source>
</evidence>
<feature type="coiled-coil region" evidence="3">
    <location>
        <begin position="495"/>
        <end position="592"/>
    </location>
</feature>
<proteinExistence type="inferred from homology"/>
<dbReference type="Pfam" id="PF05911">
    <property type="entry name" value="FPP"/>
    <property type="match status" value="3"/>
</dbReference>
<feature type="compositionally biased region" description="Basic residues" evidence="4">
    <location>
        <begin position="1"/>
        <end position="12"/>
    </location>
</feature>
<dbReference type="PANTHER" id="PTHR31580">
    <property type="entry name" value="FILAMENT-LIKE PLANT PROTEIN 4"/>
    <property type="match status" value="1"/>
</dbReference>
<comment type="similarity">
    <text evidence="1">Belongs to the FPP family.</text>
</comment>
<evidence type="ECO:0000313" key="5">
    <source>
        <dbReference type="EMBL" id="KZV47586.1"/>
    </source>
</evidence>
<feature type="region of interest" description="Disordered" evidence="4">
    <location>
        <begin position="1"/>
        <end position="32"/>
    </location>
</feature>
<dbReference type="OrthoDB" id="128924at2759"/>
<feature type="coiled-coil region" evidence="3">
    <location>
        <begin position="411"/>
        <end position="452"/>
    </location>
</feature>
<evidence type="ECO:0000256" key="3">
    <source>
        <dbReference type="SAM" id="Coils"/>
    </source>
</evidence>